<dbReference type="PROSITE" id="PS51782">
    <property type="entry name" value="LYSM"/>
    <property type="match status" value="3"/>
</dbReference>
<evidence type="ECO:0000313" key="3">
    <source>
        <dbReference type="EMBL" id="HGT40038.1"/>
    </source>
</evidence>
<gene>
    <name evidence="3" type="ORF">ENS64_12375</name>
</gene>
<dbReference type="Pfam" id="PF01476">
    <property type="entry name" value="LysM"/>
    <property type="match status" value="1"/>
</dbReference>
<accession>A0A7C4LND9</accession>
<feature type="compositionally biased region" description="Polar residues" evidence="1">
    <location>
        <begin position="150"/>
        <end position="164"/>
    </location>
</feature>
<feature type="compositionally biased region" description="Low complexity" evidence="1">
    <location>
        <begin position="258"/>
        <end position="272"/>
    </location>
</feature>
<feature type="domain" description="LysM" evidence="2">
    <location>
        <begin position="477"/>
        <end position="526"/>
    </location>
</feature>
<feature type="region of interest" description="Disordered" evidence="1">
    <location>
        <begin position="100"/>
        <end position="288"/>
    </location>
</feature>
<dbReference type="PANTHER" id="PTHR34700">
    <property type="entry name" value="POTASSIUM BINDING PROTEIN KBP"/>
    <property type="match status" value="1"/>
</dbReference>
<evidence type="ECO:0000256" key="1">
    <source>
        <dbReference type="SAM" id="MobiDB-lite"/>
    </source>
</evidence>
<dbReference type="EMBL" id="DSVQ01000016">
    <property type="protein sequence ID" value="HGT40038.1"/>
    <property type="molecule type" value="Genomic_DNA"/>
</dbReference>
<proteinExistence type="predicted"/>
<sequence>MAQMTREARFGLLLVVGLTSVFAFMVYKRLHQPSGLAAGTATSEQTQSPADGAAAPPSGPDQGDGTIVPATAVADRTDFLEFPAPQSGGELQVAQTTSASLTSNVSSPETAAAAAADEDPFVFDTPPRKLRSTRPAAPVEADDPFLAAPASNSPDPNLSGTSTLPEVKSASREDARPRATATRSAFPAGQPEADPFAGEDEPEFAAPNASSGKPLARPVGTKSLTPAEDSVSESDTGTDPFAVPDRQATVGEPLLPGEATASSTTVVESATAGEFTPSRETGGRTLPSAGGGNAFRALDGAVYVVQPQDNYWLISKKVYGTGRYFQALMKHNESIVADPTRMRPGTQIATPNPEELLALYPDLIDGAAAASATSTAEFPPGTVYLAQAGDTYWTISKKVYGTPRFFQALAEHNRRTIPDPLKLRAGTPVLTPPAEELAARYGGVLMAAESTTADTTPGIRSDSPANFGFFVDDNDEPFYRVGANDTLSGIAKAHLGRSSRWIQILEMNRDVLKDGTTLKIGTVLRLPPDASQIRVISAVSSGR</sequence>
<feature type="domain" description="LysM" evidence="2">
    <location>
        <begin position="382"/>
        <end position="431"/>
    </location>
</feature>
<feature type="region of interest" description="Disordered" evidence="1">
    <location>
        <begin position="38"/>
        <end position="66"/>
    </location>
</feature>
<feature type="domain" description="LysM" evidence="2">
    <location>
        <begin position="301"/>
        <end position="350"/>
    </location>
</feature>
<feature type="compositionally biased region" description="Polar residues" evidence="1">
    <location>
        <begin position="100"/>
        <end position="109"/>
    </location>
</feature>
<dbReference type="PANTHER" id="PTHR34700:SF4">
    <property type="entry name" value="PHAGE-LIKE ELEMENT PBSX PROTEIN XKDP"/>
    <property type="match status" value="1"/>
</dbReference>
<protein>
    <submittedName>
        <fullName evidence="3">LysM peptidoglycan-binding domain-containing protein</fullName>
    </submittedName>
</protein>
<feature type="compositionally biased region" description="Low complexity" evidence="1">
    <location>
        <begin position="47"/>
        <end position="65"/>
    </location>
</feature>
<dbReference type="InterPro" id="IPR036779">
    <property type="entry name" value="LysM_dom_sf"/>
</dbReference>
<organism evidence="3">
    <name type="scientific">Schlesneria paludicola</name>
    <dbReference type="NCBI Taxonomy" id="360056"/>
    <lineage>
        <taxon>Bacteria</taxon>
        <taxon>Pseudomonadati</taxon>
        <taxon>Planctomycetota</taxon>
        <taxon>Planctomycetia</taxon>
        <taxon>Planctomycetales</taxon>
        <taxon>Planctomycetaceae</taxon>
        <taxon>Schlesneria</taxon>
    </lineage>
</organism>
<name>A0A7C4LND9_9PLAN</name>
<dbReference type="CDD" id="cd00118">
    <property type="entry name" value="LysM"/>
    <property type="match status" value="2"/>
</dbReference>
<dbReference type="Gene3D" id="3.10.350.10">
    <property type="entry name" value="LysM domain"/>
    <property type="match status" value="3"/>
</dbReference>
<dbReference type="SMART" id="SM00257">
    <property type="entry name" value="LysM"/>
    <property type="match status" value="3"/>
</dbReference>
<evidence type="ECO:0000259" key="2">
    <source>
        <dbReference type="PROSITE" id="PS51782"/>
    </source>
</evidence>
<dbReference type="AlphaFoldDB" id="A0A7C4LND9"/>
<dbReference type="InterPro" id="IPR052196">
    <property type="entry name" value="Bact_Kbp"/>
</dbReference>
<reference evidence="3" key="1">
    <citation type="journal article" date="2020" name="mSystems">
        <title>Genome- and Community-Level Interaction Insights into Carbon Utilization and Element Cycling Functions of Hydrothermarchaeota in Hydrothermal Sediment.</title>
        <authorList>
            <person name="Zhou Z."/>
            <person name="Liu Y."/>
            <person name="Xu W."/>
            <person name="Pan J."/>
            <person name="Luo Z.H."/>
            <person name="Li M."/>
        </authorList>
    </citation>
    <scope>NUCLEOTIDE SEQUENCE [LARGE SCALE GENOMIC DNA]</scope>
    <source>
        <strain evidence="3">SpSt-508</strain>
    </source>
</reference>
<comment type="caution">
    <text evidence="3">The sequence shown here is derived from an EMBL/GenBank/DDBJ whole genome shotgun (WGS) entry which is preliminary data.</text>
</comment>
<dbReference type="InterPro" id="IPR018392">
    <property type="entry name" value="LysM"/>
</dbReference>